<keyword evidence="15 21" id="KW-0472">Membrane</keyword>
<name>A0AAW2DE15_9ROSI</name>
<keyword evidence="11" id="KW-0862">Zinc</keyword>
<dbReference type="GO" id="GO:0008270">
    <property type="term" value="F:zinc ion binding"/>
    <property type="evidence" value="ECO:0007669"/>
    <property type="project" value="UniProtKB-KW"/>
</dbReference>
<organism evidence="24 25">
    <name type="scientific">Lithocarpus litseifolius</name>
    <dbReference type="NCBI Taxonomy" id="425828"/>
    <lineage>
        <taxon>Eukaryota</taxon>
        <taxon>Viridiplantae</taxon>
        <taxon>Streptophyta</taxon>
        <taxon>Embryophyta</taxon>
        <taxon>Tracheophyta</taxon>
        <taxon>Spermatophyta</taxon>
        <taxon>Magnoliopsida</taxon>
        <taxon>eudicotyledons</taxon>
        <taxon>Gunneridae</taxon>
        <taxon>Pentapetalae</taxon>
        <taxon>rosids</taxon>
        <taxon>fabids</taxon>
        <taxon>Fagales</taxon>
        <taxon>Fagaceae</taxon>
        <taxon>Lithocarpus</taxon>
    </lineage>
</organism>
<evidence type="ECO:0000256" key="8">
    <source>
        <dbReference type="ARBA" id="ARBA00022723"/>
    </source>
</evidence>
<evidence type="ECO:0000256" key="13">
    <source>
        <dbReference type="ARBA" id="ARBA00023015"/>
    </source>
</evidence>
<reference evidence="24 25" key="1">
    <citation type="submission" date="2024-01" db="EMBL/GenBank/DDBJ databases">
        <title>A telomere-to-telomere, gap-free genome of sweet tea (Lithocarpus litseifolius).</title>
        <authorList>
            <person name="Zhou J."/>
        </authorList>
    </citation>
    <scope>NUCLEOTIDE SEQUENCE [LARGE SCALE GENOMIC DNA]</scope>
    <source>
        <strain evidence="24">Zhou-2022a</strain>
        <tissue evidence="24">Leaf</tissue>
    </source>
</reference>
<dbReference type="GO" id="GO:0016567">
    <property type="term" value="P:protein ubiquitination"/>
    <property type="evidence" value="ECO:0007669"/>
    <property type="project" value="TreeGrafter"/>
</dbReference>
<evidence type="ECO:0000256" key="11">
    <source>
        <dbReference type="ARBA" id="ARBA00022833"/>
    </source>
</evidence>
<evidence type="ECO:0000256" key="15">
    <source>
        <dbReference type="ARBA" id="ARBA00023136"/>
    </source>
</evidence>
<dbReference type="GO" id="GO:0061630">
    <property type="term" value="F:ubiquitin protein ligase activity"/>
    <property type="evidence" value="ECO:0007669"/>
    <property type="project" value="UniProtKB-EC"/>
</dbReference>
<evidence type="ECO:0000259" key="22">
    <source>
        <dbReference type="PROSITE" id="PS50089"/>
    </source>
</evidence>
<evidence type="ECO:0000256" key="6">
    <source>
        <dbReference type="ARBA" id="ARBA00022679"/>
    </source>
</evidence>
<dbReference type="SUPFAM" id="SSF57850">
    <property type="entry name" value="RING/U-box"/>
    <property type="match status" value="1"/>
</dbReference>
<dbReference type="CDD" id="cd10017">
    <property type="entry name" value="B3_DNA"/>
    <property type="match status" value="1"/>
</dbReference>
<protein>
    <recommendedName>
        <fullName evidence="5">RING-type E3 ubiquitin transferase</fullName>
        <ecNumber evidence="5">2.3.2.27</ecNumber>
    </recommendedName>
</protein>
<keyword evidence="7 21" id="KW-0812">Transmembrane</keyword>
<feature type="domain" description="TF-B3" evidence="23">
    <location>
        <begin position="324"/>
        <end position="421"/>
    </location>
</feature>
<dbReference type="InterPro" id="IPR015300">
    <property type="entry name" value="DNA-bd_pseudobarrel_sf"/>
</dbReference>
<dbReference type="AlphaFoldDB" id="A0AAW2DE15"/>
<dbReference type="SUPFAM" id="SSF101936">
    <property type="entry name" value="DNA-binding pseudobarrel domain"/>
    <property type="match status" value="1"/>
</dbReference>
<evidence type="ECO:0000256" key="10">
    <source>
        <dbReference type="ARBA" id="ARBA00022786"/>
    </source>
</evidence>
<dbReference type="EMBL" id="JAZDWU010000003">
    <property type="protein sequence ID" value="KAL0006891.1"/>
    <property type="molecule type" value="Genomic_DNA"/>
</dbReference>
<dbReference type="Proteomes" id="UP001459277">
    <property type="component" value="Unassembled WGS sequence"/>
</dbReference>
<comment type="subcellular location">
    <subcellularLocation>
        <location evidence="3">Membrane</location>
        <topology evidence="3">Single-pass membrane protein</topology>
    </subcellularLocation>
    <subcellularLocation>
        <location evidence="2">Nucleus</location>
    </subcellularLocation>
</comment>
<evidence type="ECO:0000256" key="3">
    <source>
        <dbReference type="ARBA" id="ARBA00004167"/>
    </source>
</evidence>
<evidence type="ECO:0000256" key="20">
    <source>
        <dbReference type="SAM" id="MobiDB-lite"/>
    </source>
</evidence>
<evidence type="ECO:0000256" key="19">
    <source>
        <dbReference type="PROSITE-ProRule" id="PRU00175"/>
    </source>
</evidence>
<evidence type="ECO:0000256" key="9">
    <source>
        <dbReference type="ARBA" id="ARBA00022771"/>
    </source>
</evidence>
<keyword evidence="6" id="KW-0808">Transferase</keyword>
<evidence type="ECO:0000256" key="5">
    <source>
        <dbReference type="ARBA" id="ARBA00012483"/>
    </source>
</evidence>
<dbReference type="SMART" id="SM01019">
    <property type="entry name" value="B3"/>
    <property type="match status" value="1"/>
</dbReference>
<dbReference type="Pfam" id="PF13639">
    <property type="entry name" value="zf-RING_2"/>
    <property type="match status" value="1"/>
</dbReference>
<dbReference type="EC" id="2.3.2.27" evidence="5"/>
<evidence type="ECO:0000256" key="2">
    <source>
        <dbReference type="ARBA" id="ARBA00004123"/>
    </source>
</evidence>
<keyword evidence="12 21" id="KW-1133">Transmembrane helix</keyword>
<accession>A0AAW2DE15</accession>
<evidence type="ECO:0000256" key="16">
    <source>
        <dbReference type="ARBA" id="ARBA00023163"/>
    </source>
</evidence>
<dbReference type="Pfam" id="PF02362">
    <property type="entry name" value="B3"/>
    <property type="match status" value="1"/>
</dbReference>
<evidence type="ECO:0000313" key="24">
    <source>
        <dbReference type="EMBL" id="KAL0006891.1"/>
    </source>
</evidence>
<evidence type="ECO:0000256" key="1">
    <source>
        <dbReference type="ARBA" id="ARBA00000900"/>
    </source>
</evidence>
<dbReference type="InterPro" id="IPR001841">
    <property type="entry name" value="Znf_RING"/>
</dbReference>
<dbReference type="Gene3D" id="2.40.330.10">
    <property type="entry name" value="DNA-binding pseudobarrel domain"/>
    <property type="match status" value="1"/>
</dbReference>
<evidence type="ECO:0000256" key="21">
    <source>
        <dbReference type="SAM" id="Phobius"/>
    </source>
</evidence>
<comment type="caution">
    <text evidence="24">The sequence shown here is derived from an EMBL/GenBank/DDBJ whole genome shotgun (WGS) entry which is preliminary data.</text>
</comment>
<feature type="compositionally biased region" description="Low complexity" evidence="20">
    <location>
        <begin position="22"/>
        <end position="31"/>
    </location>
</feature>
<comment type="pathway">
    <text evidence="4">Protein modification; protein ubiquitination.</text>
</comment>
<dbReference type="PANTHER" id="PTHR45768">
    <property type="entry name" value="E3 UBIQUITIN-PROTEIN LIGASE RNF13-LIKE"/>
    <property type="match status" value="1"/>
</dbReference>
<evidence type="ECO:0000256" key="17">
    <source>
        <dbReference type="ARBA" id="ARBA00023242"/>
    </source>
</evidence>
<keyword evidence="13" id="KW-0805">Transcription regulation</keyword>
<gene>
    <name evidence="24" type="ORF">SO802_008393</name>
</gene>
<dbReference type="PANTHER" id="PTHR45768:SF16">
    <property type="entry name" value="E3 UBIQUITIN-PROTEIN LIGASE ATL4"/>
    <property type="match status" value="1"/>
</dbReference>
<comment type="catalytic activity">
    <reaction evidence="1">
        <text>S-ubiquitinyl-[E2 ubiquitin-conjugating enzyme]-L-cysteine + [acceptor protein]-L-lysine = [E2 ubiquitin-conjugating enzyme]-L-cysteine + N(6)-ubiquitinyl-[acceptor protein]-L-lysine.</text>
        <dbReference type="EC" id="2.3.2.27"/>
    </reaction>
</comment>
<dbReference type="GO" id="GO:0003677">
    <property type="term" value="F:DNA binding"/>
    <property type="evidence" value="ECO:0007669"/>
    <property type="project" value="UniProtKB-KW"/>
</dbReference>
<dbReference type="InterPro" id="IPR003340">
    <property type="entry name" value="B3_DNA-bd"/>
</dbReference>
<keyword evidence="17" id="KW-0539">Nucleus</keyword>
<keyword evidence="16" id="KW-0804">Transcription</keyword>
<evidence type="ECO:0000256" key="12">
    <source>
        <dbReference type="ARBA" id="ARBA00022989"/>
    </source>
</evidence>
<dbReference type="PROSITE" id="PS50863">
    <property type="entry name" value="B3"/>
    <property type="match status" value="1"/>
</dbReference>
<feature type="region of interest" description="Disordered" evidence="20">
    <location>
        <begin position="19"/>
        <end position="42"/>
    </location>
</feature>
<evidence type="ECO:0000259" key="23">
    <source>
        <dbReference type="PROSITE" id="PS50863"/>
    </source>
</evidence>
<dbReference type="GO" id="GO:0016020">
    <property type="term" value="C:membrane"/>
    <property type="evidence" value="ECO:0007669"/>
    <property type="project" value="UniProtKB-SubCell"/>
</dbReference>
<keyword evidence="8" id="KW-0479">Metal-binding</keyword>
<dbReference type="Gene3D" id="3.30.40.10">
    <property type="entry name" value="Zinc/RING finger domain, C3HC4 (zinc finger)"/>
    <property type="match status" value="1"/>
</dbReference>
<sequence length="430" mass="48060">MSFLSSPFPYPPSPPLLNNIGTSTTTYNTSLTPPPPSPPHSSSSLMNPSILIIVLILVITVVASVSLCLLLHHLNRRCLRHLSNSSTTTTTTLTSSASDNSTSSDCAICLSKFEPNDQLRLLPFCSLAFHAECIDTWLGLNQTCPLFQLEIIALESDIKKSTGAGANDSFRLEISNVSRCRATFDSGKAGQRSYSIGSFKYLVDNDSEISSATEIDYHFNTSHGGKGKLHNEFIAPNMEEIESYSDIEFLSSFPPSPKTRDKSPLPYFQPHKIMKTNSSAKGVKKISTTKQRLKSKVVRMIQPLNNNETARALQRASAFKPKNLYFKVVMQPSCLDRYLIIPKDFVKKYSNILHGDVNLWVSNGSNWPVEFCKRTYENLICRFNCRWKAFAKDNNLEVGDVCAFELIEATKTFKVIIFRVNEENCCAPYC</sequence>
<dbReference type="GO" id="GO:0005634">
    <property type="term" value="C:nucleus"/>
    <property type="evidence" value="ECO:0007669"/>
    <property type="project" value="UniProtKB-SubCell"/>
</dbReference>
<evidence type="ECO:0000256" key="14">
    <source>
        <dbReference type="ARBA" id="ARBA00023125"/>
    </source>
</evidence>
<keyword evidence="10" id="KW-0833">Ubl conjugation pathway</keyword>
<evidence type="ECO:0000313" key="25">
    <source>
        <dbReference type="Proteomes" id="UP001459277"/>
    </source>
</evidence>
<comment type="similarity">
    <text evidence="18">Belongs to the RING-type zinc finger family. ATL subfamily.</text>
</comment>
<evidence type="ECO:0000256" key="7">
    <source>
        <dbReference type="ARBA" id="ARBA00022692"/>
    </source>
</evidence>
<feature type="domain" description="RING-type" evidence="22">
    <location>
        <begin position="106"/>
        <end position="148"/>
    </location>
</feature>
<keyword evidence="25" id="KW-1185">Reference proteome</keyword>
<evidence type="ECO:0000256" key="18">
    <source>
        <dbReference type="ARBA" id="ARBA00024209"/>
    </source>
</evidence>
<keyword evidence="9 19" id="KW-0863">Zinc-finger</keyword>
<feature type="transmembrane region" description="Helical" evidence="21">
    <location>
        <begin position="50"/>
        <end position="71"/>
    </location>
</feature>
<dbReference type="PROSITE" id="PS50089">
    <property type="entry name" value="ZF_RING_2"/>
    <property type="match status" value="1"/>
</dbReference>
<dbReference type="InterPro" id="IPR013083">
    <property type="entry name" value="Znf_RING/FYVE/PHD"/>
</dbReference>
<proteinExistence type="inferred from homology"/>
<evidence type="ECO:0000256" key="4">
    <source>
        <dbReference type="ARBA" id="ARBA00004906"/>
    </source>
</evidence>
<keyword evidence="14" id="KW-0238">DNA-binding</keyword>